<feature type="chain" id="PRO_5013142614" evidence="1">
    <location>
        <begin position="26"/>
        <end position="209"/>
    </location>
</feature>
<evidence type="ECO:0000313" key="3">
    <source>
        <dbReference type="Proteomes" id="UP000197019"/>
    </source>
</evidence>
<evidence type="ECO:0000256" key="1">
    <source>
        <dbReference type="SAM" id="SignalP"/>
    </source>
</evidence>
<keyword evidence="3" id="KW-1185">Reference proteome</keyword>
<protein>
    <submittedName>
        <fullName evidence="2">Uncharacterized protein</fullName>
    </submittedName>
</protein>
<keyword evidence="1" id="KW-0732">Signal</keyword>
<dbReference type="RefSeq" id="WP_088618108.1">
    <property type="nucleotide sequence ID" value="NZ_CP022129.1"/>
</dbReference>
<dbReference type="OrthoDB" id="7866630at2"/>
<accession>A0A1Z4BVA8</accession>
<reference evidence="2 3" key="1">
    <citation type="submission" date="2017-06" db="EMBL/GenBank/DDBJ databases">
        <title>Genome Sequencing of the methanotroph Methylovulum psychrotolerants str. HV10-M2 isolated from a high-altitude environment.</title>
        <authorList>
            <person name="Mateos-Rivera A."/>
        </authorList>
    </citation>
    <scope>NUCLEOTIDE SEQUENCE [LARGE SCALE GENOMIC DNA]</scope>
    <source>
        <strain evidence="2 3">HV10_M2</strain>
    </source>
</reference>
<proteinExistence type="predicted"/>
<dbReference type="KEGG" id="mpsy:CEK71_03635"/>
<dbReference type="EMBL" id="CP022129">
    <property type="protein sequence ID" value="ASF45225.1"/>
    <property type="molecule type" value="Genomic_DNA"/>
</dbReference>
<name>A0A1Z4BVA8_9GAMM</name>
<dbReference type="AlphaFoldDB" id="A0A1Z4BVA8"/>
<sequence>MKKLLSNGLGMIALASMAVSTGVAASRPCDDNQVYLAVMESARHDLPAPYSDMEVKGSTGVTSLKNGQCKMTLFLTGGSNGQQDLDVLYKTTVPLSQIHVKLASSTENTQKASNKCTPIKFQRGHISGTVNGSVNPEDTQCYTVATGANQTMDVTVVSRYKNTVATILDVGDARDHFEFLTKKKTYQIDVFQLMRSADNDEYSLTVTIR</sequence>
<evidence type="ECO:0000313" key="2">
    <source>
        <dbReference type="EMBL" id="ASF45225.1"/>
    </source>
</evidence>
<dbReference type="Gene3D" id="2.60.120.380">
    <property type="match status" value="1"/>
</dbReference>
<organism evidence="2 3">
    <name type="scientific">Methylovulum psychrotolerans</name>
    <dbReference type="NCBI Taxonomy" id="1704499"/>
    <lineage>
        <taxon>Bacteria</taxon>
        <taxon>Pseudomonadati</taxon>
        <taxon>Pseudomonadota</taxon>
        <taxon>Gammaproteobacteria</taxon>
        <taxon>Methylococcales</taxon>
        <taxon>Methylococcaceae</taxon>
        <taxon>Methylovulum</taxon>
    </lineage>
</organism>
<gene>
    <name evidence="2" type="ORF">CEK71_03635</name>
</gene>
<dbReference type="Proteomes" id="UP000197019">
    <property type="component" value="Chromosome"/>
</dbReference>
<feature type="signal peptide" evidence="1">
    <location>
        <begin position="1"/>
        <end position="25"/>
    </location>
</feature>